<organism evidence="3 4">
    <name type="scientific">Microvenator marinus</name>
    <dbReference type="NCBI Taxonomy" id="2600177"/>
    <lineage>
        <taxon>Bacteria</taxon>
        <taxon>Deltaproteobacteria</taxon>
        <taxon>Bradymonadales</taxon>
        <taxon>Microvenatoraceae</taxon>
        <taxon>Microvenator</taxon>
    </lineage>
</organism>
<gene>
    <name evidence="3" type="ORF">FRD01_20820</name>
</gene>
<dbReference type="AlphaFoldDB" id="A0A5B8XW35"/>
<evidence type="ECO:0000256" key="1">
    <source>
        <dbReference type="SAM" id="MobiDB-lite"/>
    </source>
</evidence>
<accession>A0A5B8XW35</accession>
<proteinExistence type="predicted"/>
<dbReference type="EMBL" id="CP042467">
    <property type="protein sequence ID" value="QED29634.1"/>
    <property type="molecule type" value="Genomic_DNA"/>
</dbReference>
<evidence type="ECO:0000313" key="4">
    <source>
        <dbReference type="Proteomes" id="UP000321595"/>
    </source>
</evidence>
<dbReference type="Proteomes" id="UP000321595">
    <property type="component" value="Chromosome"/>
</dbReference>
<keyword evidence="4" id="KW-1185">Reference proteome</keyword>
<feature type="transmembrane region" description="Helical" evidence="2">
    <location>
        <begin position="49"/>
        <end position="67"/>
    </location>
</feature>
<evidence type="ECO:0000313" key="3">
    <source>
        <dbReference type="EMBL" id="QED29634.1"/>
    </source>
</evidence>
<keyword evidence="2" id="KW-0472">Membrane</keyword>
<name>A0A5B8XW35_9DELT</name>
<keyword evidence="2" id="KW-1133">Transmembrane helix</keyword>
<dbReference type="RefSeq" id="WP_146962867.1">
    <property type="nucleotide sequence ID" value="NZ_CP042467.1"/>
</dbReference>
<reference evidence="3 4" key="1">
    <citation type="submission" date="2019-08" db="EMBL/GenBank/DDBJ databases">
        <authorList>
            <person name="Liang Q."/>
        </authorList>
    </citation>
    <scope>NUCLEOTIDE SEQUENCE [LARGE SCALE GENOMIC DNA]</scope>
    <source>
        <strain evidence="3 4">V1718</strain>
    </source>
</reference>
<feature type="transmembrane region" description="Helical" evidence="2">
    <location>
        <begin position="73"/>
        <end position="94"/>
    </location>
</feature>
<protein>
    <submittedName>
        <fullName evidence="3">Uncharacterized protein</fullName>
    </submittedName>
</protein>
<sequence length="130" mass="14434">MAINRRRFRNSSIHRRPRRVHRRDSPRSGHYVPMSSDPDMIRRGVRRRLHLGTLSALTTVLTFAAAMTLGGSFATAAMLIISLCSLTATLAFVLSARREETLHLELANDETKRLECSGVDGSLDTSPFGP</sequence>
<keyword evidence="2" id="KW-0812">Transmembrane</keyword>
<evidence type="ECO:0000256" key="2">
    <source>
        <dbReference type="SAM" id="Phobius"/>
    </source>
</evidence>
<feature type="region of interest" description="Disordered" evidence="1">
    <location>
        <begin position="1"/>
        <end position="38"/>
    </location>
</feature>
<feature type="compositionally biased region" description="Basic residues" evidence="1">
    <location>
        <begin position="1"/>
        <end position="24"/>
    </location>
</feature>
<dbReference type="KEGG" id="bbae:FRD01_20820"/>